<comment type="caution">
    <text evidence="2">The sequence shown here is derived from an EMBL/GenBank/DDBJ whole genome shotgun (WGS) entry which is preliminary data.</text>
</comment>
<reference evidence="2 3" key="1">
    <citation type="journal article" date="2015" name="Nature">
        <title>rRNA introns, odd ribosomes, and small enigmatic genomes across a large radiation of phyla.</title>
        <authorList>
            <person name="Brown C.T."/>
            <person name="Hug L.A."/>
            <person name="Thomas B.C."/>
            <person name="Sharon I."/>
            <person name="Castelle C.J."/>
            <person name="Singh A."/>
            <person name="Wilkins M.J."/>
            <person name="Williams K.H."/>
            <person name="Banfield J.F."/>
        </authorList>
    </citation>
    <scope>NUCLEOTIDE SEQUENCE [LARGE SCALE GENOMIC DNA]</scope>
</reference>
<dbReference type="EMBL" id="LBVL01000004">
    <property type="protein sequence ID" value="KKQ85757.1"/>
    <property type="molecule type" value="Genomic_DNA"/>
</dbReference>
<dbReference type="Proteomes" id="UP000034081">
    <property type="component" value="Unassembled WGS sequence"/>
</dbReference>
<dbReference type="Pfam" id="PF13439">
    <property type="entry name" value="Glyco_transf_4"/>
    <property type="match status" value="1"/>
</dbReference>
<dbReference type="InterPro" id="IPR050194">
    <property type="entry name" value="Glycosyltransferase_grp1"/>
</dbReference>
<dbReference type="SUPFAM" id="SSF53756">
    <property type="entry name" value="UDP-Glycosyltransferase/glycogen phosphorylase"/>
    <property type="match status" value="1"/>
</dbReference>
<protein>
    <submittedName>
        <fullName evidence="2">Glycosyltransferase, group 1 family protein</fullName>
    </submittedName>
</protein>
<dbReference type="InterPro" id="IPR028098">
    <property type="entry name" value="Glyco_trans_4-like_N"/>
</dbReference>
<evidence type="ECO:0000313" key="2">
    <source>
        <dbReference type="EMBL" id="KKQ85757.1"/>
    </source>
</evidence>
<dbReference type="PANTHER" id="PTHR45947:SF3">
    <property type="entry name" value="SULFOQUINOVOSYL TRANSFERASE SQD2"/>
    <property type="match status" value="1"/>
</dbReference>
<evidence type="ECO:0000259" key="1">
    <source>
        <dbReference type="Pfam" id="PF13439"/>
    </source>
</evidence>
<name>A0A0G0L414_9BACT</name>
<dbReference type="AlphaFoldDB" id="A0A0G0L414"/>
<dbReference type="Gene3D" id="3.40.50.2000">
    <property type="entry name" value="Glycogen Phosphorylase B"/>
    <property type="match status" value="2"/>
</dbReference>
<feature type="domain" description="Glycosyltransferase subfamily 4-like N-terminal" evidence="1">
    <location>
        <begin position="14"/>
        <end position="185"/>
    </location>
</feature>
<dbReference type="GO" id="GO:0016757">
    <property type="term" value="F:glycosyltransferase activity"/>
    <property type="evidence" value="ECO:0007669"/>
    <property type="project" value="TreeGrafter"/>
</dbReference>
<sequence length="368" mass="42971">MKILFFSRLFYPHVGGIETHLEEISKRLIKSGHKVTIVTTKHDESLPDSEIYNSIQENPALQGGDELNADMSSSLGKPRLLRRGGRHKKIVIRRFIQPEVKIYGILKTWLWFYKNISLIKESEIIHIHDVFIWYWPFRILFPKKKVYTTFHGRWGKYPIPLKDIIQKRIGARFSDGVMTIGEYINKYYGIRSDIVTYGAANRFRPKAGKDPKLVLYVGRLDRDIALSLIFEVFKQIKGYEKEFCGDGELKKEAYLYGNVNGFVDPEPFYKKAKYCFASGYLTILEALAHRCLVFVAYANPLQKDYYTTTPFKNFIISSSSSQDLLAKFKYFSKHHNAAQKKIEGGYKWVKDQTWEKMVNNYYKLWGIS</sequence>
<organism evidence="2 3">
    <name type="scientific">Candidatus Woesebacteria bacterium GW2011_GWB1_38_8</name>
    <dbReference type="NCBI Taxonomy" id="1618570"/>
    <lineage>
        <taxon>Bacteria</taxon>
        <taxon>Candidatus Woeseibacteriota</taxon>
    </lineage>
</organism>
<evidence type="ECO:0000313" key="3">
    <source>
        <dbReference type="Proteomes" id="UP000034081"/>
    </source>
</evidence>
<dbReference type="CDD" id="cd03801">
    <property type="entry name" value="GT4_PimA-like"/>
    <property type="match status" value="1"/>
</dbReference>
<dbReference type="STRING" id="1618570.UT08_C0004G0069"/>
<proteinExistence type="predicted"/>
<accession>A0A0G0L414</accession>
<keyword evidence="2" id="KW-0808">Transferase</keyword>
<dbReference type="PANTHER" id="PTHR45947">
    <property type="entry name" value="SULFOQUINOVOSYL TRANSFERASE SQD2"/>
    <property type="match status" value="1"/>
</dbReference>
<gene>
    <name evidence="2" type="ORF">UT08_C0004G0069</name>
</gene>